<keyword evidence="2" id="KW-1185">Reference proteome</keyword>
<dbReference type="Proteomes" id="UP000724584">
    <property type="component" value="Unassembled WGS sequence"/>
</dbReference>
<sequence length="1463" mass="152319">MPHLTSSFASAAAGQNRDSRGSGRSDSSRGAGSGEWPRSNGTRTFRRPSTTPFNQPSSTDSADVSQHTANDPANMSSHTPPTALDSQSPRQYNKDKMLEVYNSYDPSQFDTAAIMPNWNPEQLNGGHARPWGKSSDSPHVPQDPSVCWDSSGTQQPISFEDMSAEEREMFATDVNSTLKPPQQNKEGAHPGPGGLNGRKASISVGNQTHHPNSSPSTASRPGTRRRETADTNPFPGQSTASPTANRYGREEPWLPRRSTELKETVSDEPEEETSARDAAPGRPQQPFGLPRSNTTGTSGFGGQSSLWGPAPAPAPTSTGIGAFGNFALTAPGTGDKRFGAAGGSRLAHLIPKDSVDGAGPKPSDAPSWRPRQRTDTDPFAADDGSSGGAMLGGGHDNSPPATVGHHRGGLFDTPVKGNAGDFGMAGLNLGNHGDGAGPASPSETNPFRSPMADRSGDGHIDSDVDRLVHPGPGSDHQSNFGTFPRSFSTAAFDGSDRSQTSSVGAKGFANVMPLSGWPAGPSAGTPDRERAPFQHPFPGGFLNSFNDLPSPGLSGLSGVFGPPSASRLGRGKLESLFPPAMQAQMHNHDQDSLSDSMPDLRQANPLGAIGRSTIGLQRDTDSPARSGRGGFEDLIPASDSARSPFSTVEHGPSGLTSTAQAQSFPTTAGGASFPTSQSADPAAARTMVMPDRMRWVYLDPQGTVQGPFSGLEMHDWYKGHFFTPDLRVKRLEDNDFEPLGQLIRRIGNSREPFLVPQMGIPHGPPPSGGPFGGPTTEAVPPLPNAFPSFGRTLTAQQQNDLERRKQEEQMHQARQREMHHHTGFGRLPPIQPGGLHHHSSAHSLQSQPSFGSMTSPIGVTPQHSLGPIAPAGGFFDSALNMAPGPAQAPMGPASGHYQELNFNERQMLANMPSTGDLSGAFSGAQAPGGPVGEGSGLRSQLPSVDQLQRDSEGFSERLEEFHELRAQFDAEQADAAAASESRDNGAEQGEKASVEATVESTQEAGAAGSGSAEASMTRTQAELTLTEKVRKTQADNARSEPAPASDLPMPFPPPAQATPLPAPTAQRLASNLPARYGDRSGSGSPDTTSDGAALAPPPTAPWAPQPGAEAQKGPSLREIQEAEAKKAAKKEEAAAAARRAALEQEVALQREREKAAAAAASSGLPAASTWGTGSPVGAPSGSPWKQPATLKTAVVAAASGSTASKKTLADIQREEELRKQKSAKEAAAAAAATQANTTPAPSIGKRYADLASKGSGSPGPMASAVAAQPVQSGGWATVGAGGKVKAPTGPAVQSRSPSVGNAKGTSSPILAKPAARPGQTTARDAKDWAMEEFKKWLHRELGRGLIGVTDIEQFAVALLEMPLDPAILSEAVYGNSKTMDGRHFAEEFVRRKKLADRGVVEKEPASATTEGKNSGWNEVAKKGGSSGGSGGASLSAGGSSATAPKDDIPGFRVVASKKNKGKK</sequence>
<comment type="caution">
    <text evidence="1">The sequence shown here is derived from an EMBL/GenBank/DDBJ whole genome shotgun (WGS) entry which is preliminary data.</text>
</comment>
<proteinExistence type="predicted"/>
<evidence type="ECO:0000313" key="1">
    <source>
        <dbReference type="EMBL" id="KAH6631236.1"/>
    </source>
</evidence>
<dbReference type="EMBL" id="JAGIZQ010000004">
    <property type="protein sequence ID" value="KAH6631236.1"/>
    <property type="molecule type" value="Genomic_DNA"/>
</dbReference>
<accession>A0ACB7P8S6</accession>
<protein>
    <submittedName>
        <fullName evidence="1">Uncharacterized protein</fullName>
    </submittedName>
</protein>
<name>A0ACB7P8S6_9PEZI</name>
<organism evidence="1 2">
    <name type="scientific">Chaetomium tenue</name>
    <dbReference type="NCBI Taxonomy" id="1854479"/>
    <lineage>
        <taxon>Eukaryota</taxon>
        <taxon>Fungi</taxon>
        <taxon>Dikarya</taxon>
        <taxon>Ascomycota</taxon>
        <taxon>Pezizomycotina</taxon>
        <taxon>Sordariomycetes</taxon>
        <taxon>Sordariomycetidae</taxon>
        <taxon>Sordariales</taxon>
        <taxon>Chaetomiaceae</taxon>
        <taxon>Chaetomium</taxon>
    </lineage>
</organism>
<evidence type="ECO:0000313" key="2">
    <source>
        <dbReference type="Proteomes" id="UP000724584"/>
    </source>
</evidence>
<gene>
    <name evidence="1" type="ORF">F5144DRAFT_570458</name>
</gene>
<reference evidence="1 2" key="1">
    <citation type="journal article" date="2021" name="Nat. Commun.">
        <title>Genetic determinants of endophytism in the Arabidopsis root mycobiome.</title>
        <authorList>
            <person name="Mesny F."/>
            <person name="Miyauchi S."/>
            <person name="Thiergart T."/>
            <person name="Pickel B."/>
            <person name="Atanasova L."/>
            <person name="Karlsson M."/>
            <person name="Huettel B."/>
            <person name="Barry K.W."/>
            <person name="Haridas S."/>
            <person name="Chen C."/>
            <person name="Bauer D."/>
            <person name="Andreopoulos W."/>
            <person name="Pangilinan J."/>
            <person name="LaButti K."/>
            <person name="Riley R."/>
            <person name="Lipzen A."/>
            <person name="Clum A."/>
            <person name="Drula E."/>
            <person name="Henrissat B."/>
            <person name="Kohler A."/>
            <person name="Grigoriev I.V."/>
            <person name="Martin F.M."/>
            <person name="Hacquard S."/>
        </authorList>
    </citation>
    <scope>NUCLEOTIDE SEQUENCE [LARGE SCALE GENOMIC DNA]</scope>
    <source>
        <strain evidence="1 2">MPI-SDFR-AT-0079</strain>
    </source>
</reference>